<dbReference type="PROSITE" id="PS50931">
    <property type="entry name" value="HTH_LYSR"/>
    <property type="match status" value="1"/>
</dbReference>
<evidence type="ECO:0000256" key="4">
    <source>
        <dbReference type="ARBA" id="ARBA00023163"/>
    </source>
</evidence>
<dbReference type="InterPro" id="IPR036390">
    <property type="entry name" value="WH_DNA-bd_sf"/>
</dbReference>
<sequence length="307" mass="33775">MAVLDPRLRYVVAVATAGSFTAGAAAAGVTQSTVTKSIADLEREVGYAIFVRSARGVVLTERGSYFAERAKLLLDDMRNLMDPEARRQNAYSGILRIGVAPASIEWVLIEALVRLRRYHPTIKFDVSGTSFDRMIQQLRTDVVDVGIGMSGAFKAWGDLDSGEFGHLEVLPFVRNGHPLLKMEEVRLADLAAYDFISPSESRPYGERIRDLYLNNGVAWQDRVHVIDYFPGVKRLVATSDAIGVIAAPFGQRPGFRAHFTPLPDTGLFPSGPLAYAYHNKREPKPATRAFIAVLKTAAVTAGHSRRE</sequence>
<evidence type="ECO:0000259" key="5">
    <source>
        <dbReference type="PROSITE" id="PS50931"/>
    </source>
</evidence>
<evidence type="ECO:0000313" key="6">
    <source>
        <dbReference type="EMBL" id="MEN2791316.1"/>
    </source>
</evidence>
<dbReference type="PANTHER" id="PTHR30419">
    <property type="entry name" value="HTH-TYPE TRANSCRIPTIONAL REGULATOR YBHD"/>
    <property type="match status" value="1"/>
</dbReference>
<evidence type="ECO:0000256" key="2">
    <source>
        <dbReference type="ARBA" id="ARBA00023015"/>
    </source>
</evidence>
<gene>
    <name evidence="6" type="ORF">ABC974_16900</name>
</gene>
<dbReference type="InterPro" id="IPR036388">
    <property type="entry name" value="WH-like_DNA-bd_sf"/>
</dbReference>
<dbReference type="Proteomes" id="UP001419910">
    <property type="component" value="Unassembled WGS sequence"/>
</dbReference>
<keyword evidence="2" id="KW-0805">Transcription regulation</keyword>
<dbReference type="PANTHER" id="PTHR30419:SF30">
    <property type="entry name" value="LYSR FAMILY TRANSCRIPTIONAL REGULATOR"/>
    <property type="match status" value="1"/>
</dbReference>
<dbReference type="SUPFAM" id="SSF53850">
    <property type="entry name" value="Periplasmic binding protein-like II"/>
    <property type="match status" value="1"/>
</dbReference>
<evidence type="ECO:0000256" key="1">
    <source>
        <dbReference type="ARBA" id="ARBA00009437"/>
    </source>
</evidence>
<dbReference type="SUPFAM" id="SSF46785">
    <property type="entry name" value="Winged helix' DNA-binding domain"/>
    <property type="match status" value="1"/>
</dbReference>
<dbReference type="Gene3D" id="1.10.10.10">
    <property type="entry name" value="Winged helix-like DNA-binding domain superfamily/Winged helix DNA-binding domain"/>
    <property type="match status" value="1"/>
</dbReference>
<comment type="caution">
    <text evidence="6">The sequence shown here is derived from an EMBL/GenBank/DDBJ whole genome shotgun (WGS) entry which is preliminary data.</text>
</comment>
<dbReference type="InterPro" id="IPR005119">
    <property type="entry name" value="LysR_subst-bd"/>
</dbReference>
<proteinExistence type="inferred from homology"/>
<name>A0ABU9Y688_9SPHN</name>
<dbReference type="EMBL" id="JBDIME010000016">
    <property type="protein sequence ID" value="MEN2791316.1"/>
    <property type="molecule type" value="Genomic_DNA"/>
</dbReference>
<keyword evidence="3" id="KW-0238">DNA-binding</keyword>
<dbReference type="Pfam" id="PF03466">
    <property type="entry name" value="LysR_substrate"/>
    <property type="match status" value="1"/>
</dbReference>
<dbReference type="CDD" id="cd05466">
    <property type="entry name" value="PBP2_LTTR_substrate"/>
    <property type="match status" value="1"/>
</dbReference>
<dbReference type="InterPro" id="IPR050950">
    <property type="entry name" value="HTH-type_LysR_regulators"/>
</dbReference>
<feature type="domain" description="HTH lysR-type" evidence="5">
    <location>
        <begin position="8"/>
        <end position="60"/>
    </location>
</feature>
<dbReference type="Pfam" id="PF00126">
    <property type="entry name" value="HTH_1"/>
    <property type="match status" value="1"/>
</dbReference>
<dbReference type="InterPro" id="IPR000847">
    <property type="entry name" value="LysR_HTH_N"/>
</dbReference>
<comment type="similarity">
    <text evidence="1">Belongs to the LysR transcriptional regulatory family.</text>
</comment>
<accession>A0ABU9Y688</accession>
<protein>
    <submittedName>
        <fullName evidence="6">LysR family transcriptional regulator</fullName>
    </submittedName>
</protein>
<keyword evidence="7" id="KW-1185">Reference proteome</keyword>
<keyword evidence="4" id="KW-0804">Transcription</keyword>
<dbReference type="Gene3D" id="3.40.190.10">
    <property type="entry name" value="Periplasmic binding protein-like II"/>
    <property type="match status" value="2"/>
</dbReference>
<evidence type="ECO:0000256" key="3">
    <source>
        <dbReference type="ARBA" id="ARBA00023125"/>
    </source>
</evidence>
<dbReference type="RefSeq" id="WP_343892430.1">
    <property type="nucleotide sequence ID" value="NZ_BAAAEH010000059.1"/>
</dbReference>
<organism evidence="6 7">
    <name type="scientific">Sphingomonas oligophenolica</name>
    <dbReference type="NCBI Taxonomy" id="301154"/>
    <lineage>
        <taxon>Bacteria</taxon>
        <taxon>Pseudomonadati</taxon>
        <taxon>Pseudomonadota</taxon>
        <taxon>Alphaproteobacteria</taxon>
        <taxon>Sphingomonadales</taxon>
        <taxon>Sphingomonadaceae</taxon>
        <taxon>Sphingomonas</taxon>
    </lineage>
</organism>
<reference evidence="6 7" key="1">
    <citation type="submission" date="2024-05" db="EMBL/GenBank/DDBJ databases">
        <authorList>
            <person name="Liu Q."/>
            <person name="Xin Y.-H."/>
        </authorList>
    </citation>
    <scope>NUCLEOTIDE SEQUENCE [LARGE SCALE GENOMIC DNA]</scope>
    <source>
        <strain evidence="6 7">CGMCC 1.10181</strain>
    </source>
</reference>
<evidence type="ECO:0000313" key="7">
    <source>
        <dbReference type="Proteomes" id="UP001419910"/>
    </source>
</evidence>